<dbReference type="InterPro" id="IPR050282">
    <property type="entry name" value="Cycloisomerase_2"/>
</dbReference>
<dbReference type="Gene3D" id="2.130.10.10">
    <property type="entry name" value="YVTN repeat-like/Quinoprotein amine dehydrogenase"/>
    <property type="match status" value="1"/>
</dbReference>
<dbReference type="FunFam" id="2.130.10.10:FF:000306">
    <property type="entry name" value="3-carboxymuconate cyclase"/>
    <property type="match status" value="1"/>
</dbReference>
<keyword evidence="6" id="KW-1185">Reference proteome</keyword>
<name>A0A7L5DKK5_9BACT</name>
<feature type="region of interest" description="Disordered" evidence="3">
    <location>
        <begin position="152"/>
        <end position="178"/>
    </location>
</feature>
<dbReference type="InterPro" id="IPR015943">
    <property type="entry name" value="WD40/YVTN_repeat-like_dom_sf"/>
</dbReference>
<reference evidence="5 6" key="1">
    <citation type="submission" date="2020-04" db="EMBL/GenBank/DDBJ databases">
        <title>Genome sequencing of novel species.</title>
        <authorList>
            <person name="Heo J."/>
            <person name="Kim S.-J."/>
            <person name="Kim J.-S."/>
            <person name="Hong S.-B."/>
            <person name="Kwon S.-W."/>
        </authorList>
    </citation>
    <scope>NUCLEOTIDE SEQUENCE [LARGE SCALE GENOMIC DNA]</scope>
    <source>
        <strain evidence="5 6">CJU-R4</strain>
    </source>
</reference>
<dbReference type="InterPro" id="IPR011048">
    <property type="entry name" value="Haem_d1_sf"/>
</dbReference>
<dbReference type="PANTHER" id="PTHR30344:SF1">
    <property type="entry name" value="6-PHOSPHOGLUCONOLACTONASE"/>
    <property type="match status" value="1"/>
</dbReference>
<proteinExistence type="inferred from homology"/>
<evidence type="ECO:0000313" key="5">
    <source>
        <dbReference type="EMBL" id="QJD78031.1"/>
    </source>
</evidence>
<evidence type="ECO:0000256" key="3">
    <source>
        <dbReference type="SAM" id="MobiDB-lite"/>
    </source>
</evidence>
<dbReference type="SUPFAM" id="SSF51004">
    <property type="entry name" value="C-terminal (heme d1) domain of cytochrome cd1-nitrite reductase"/>
    <property type="match status" value="1"/>
</dbReference>
<protein>
    <submittedName>
        <fullName evidence="5">Lactonase family protein</fullName>
    </submittedName>
</protein>
<evidence type="ECO:0000256" key="4">
    <source>
        <dbReference type="SAM" id="SignalP"/>
    </source>
</evidence>
<dbReference type="KEGG" id="srho:HH216_06070"/>
<keyword evidence="4" id="KW-0732">Signal</keyword>
<feature type="signal peptide" evidence="4">
    <location>
        <begin position="1"/>
        <end position="19"/>
    </location>
</feature>
<comment type="similarity">
    <text evidence="1">Belongs to the cycloisomerase 2 family.</text>
</comment>
<evidence type="ECO:0000313" key="6">
    <source>
        <dbReference type="Proteomes" id="UP000501128"/>
    </source>
</evidence>
<dbReference type="GO" id="GO:0017057">
    <property type="term" value="F:6-phosphogluconolactonase activity"/>
    <property type="evidence" value="ECO:0007669"/>
    <property type="project" value="TreeGrafter"/>
</dbReference>
<dbReference type="InterPro" id="IPR019405">
    <property type="entry name" value="Lactonase_7-beta_prop"/>
</dbReference>
<organism evidence="5 6">
    <name type="scientific">Spirosoma rhododendri</name>
    <dbReference type="NCBI Taxonomy" id="2728024"/>
    <lineage>
        <taxon>Bacteria</taxon>
        <taxon>Pseudomonadati</taxon>
        <taxon>Bacteroidota</taxon>
        <taxon>Cytophagia</taxon>
        <taxon>Cytophagales</taxon>
        <taxon>Cytophagaceae</taxon>
        <taxon>Spirosoma</taxon>
    </lineage>
</organism>
<accession>A0A7L5DKK5</accession>
<dbReference type="Proteomes" id="UP000501128">
    <property type="component" value="Chromosome"/>
</dbReference>
<keyword evidence="2" id="KW-0119">Carbohydrate metabolism</keyword>
<evidence type="ECO:0000256" key="1">
    <source>
        <dbReference type="ARBA" id="ARBA00005564"/>
    </source>
</evidence>
<dbReference type="GO" id="GO:0006006">
    <property type="term" value="P:glucose metabolic process"/>
    <property type="evidence" value="ECO:0007669"/>
    <property type="project" value="UniProtKB-KW"/>
</dbReference>
<keyword evidence="2" id="KW-0313">Glucose metabolism</keyword>
<dbReference type="GO" id="GO:0005829">
    <property type="term" value="C:cytosol"/>
    <property type="evidence" value="ECO:0007669"/>
    <property type="project" value="TreeGrafter"/>
</dbReference>
<sequence length="377" mass="40208">MKKQLLAALCLLTGIGAQAQSGREIMYVGTYSVRGSEGIYVFSFDRKTGTMTPVQSVKNDKNPSFLALHPSGRYVYSADEGAENGPAKTGTVSAYSVDKSTGKLTFLNKQSSLGNSPCYVSIDKTGKNAFVANYGGGSMAVLPIQADGKLTASSDSVQDAGSGPNTQRQERPHVHSATISPDNQYVYIADLGTDRLSIVKPDVKTGKVTPASMPYVTVKPGSGPRHLAIHPSGRYAYLVEELTSSVAVFSRDSKTGALTMMQEGVKSLPSNFTTTNYSADIHLDPSGRFLYMSNRGRNALAIFAVGNDGKLTSIGEQATEGKIPRNFLIDPKGDFVFVANQDTDNITIFRRDAKTGLLTYTGKSVSVPAPVCVIMGQ</sequence>
<dbReference type="AlphaFoldDB" id="A0A7L5DKK5"/>
<feature type="compositionally biased region" description="Polar residues" evidence="3">
    <location>
        <begin position="152"/>
        <end position="167"/>
    </location>
</feature>
<dbReference type="Pfam" id="PF10282">
    <property type="entry name" value="Lactonase"/>
    <property type="match status" value="1"/>
</dbReference>
<gene>
    <name evidence="5" type="ORF">HH216_06070</name>
</gene>
<dbReference type="RefSeq" id="WP_169549975.1">
    <property type="nucleotide sequence ID" value="NZ_CP051677.1"/>
</dbReference>
<dbReference type="PANTHER" id="PTHR30344">
    <property type="entry name" value="6-PHOSPHOGLUCONOLACTONASE-RELATED"/>
    <property type="match status" value="1"/>
</dbReference>
<dbReference type="EMBL" id="CP051677">
    <property type="protein sequence ID" value="QJD78031.1"/>
    <property type="molecule type" value="Genomic_DNA"/>
</dbReference>
<feature type="chain" id="PRO_5029694080" evidence="4">
    <location>
        <begin position="20"/>
        <end position="377"/>
    </location>
</feature>
<evidence type="ECO:0000256" key="2">
    <source>
        <dbReference type="ARBA" id="ARBA00022526"/>
    </source>
</evidence>